<dbReference type="SMART" id="SM00347">
    <property type="entry name" value="HTH_MARR"/>
    <property type="match status" value="1"/>
</dbReference>
<evidence type="ECO:0000259" key="4">
    <source>
        <dbReference type="PROSITE" id="PS50995"/>
    </source>
</evidence>
<evidence type="ECO:0000256" key="1">
    <source>
        <dbReference type="ARBA" id="ARBA00023015"/>
    </source>
</evidence>
<dbReference type="InterPro" id="IPR023187">
    <property type="entry name" value="Tscrpt_reg_MarR-type_CS"/>
</dbReference>
<feature type="domain" description="HTH marR-type" evidence="4">
    <location>
        <begin position="4"/>
        <end position="134"/>
    </location>
</feature>
<keyword evidence="3" id="KW-0804">Transcription</keyword>
<keyword evidence="1" id="KW-0805">Transcription regulation</keyword>
<dbReference type="GO" id="GO:0003700">
    <property type="term" value="F:DNA-binding transcription factor activity"/>
    <property type="evidence" value="ECO:0007669"/>
    <property type="project" value="InterPro"/>
</dbReference>
<dbReference type="Gene3D" id="1.10.10.10">
    <property type="entry name" value="Winged helix-like DNA-binding domain superfamily/Winged helix DNA-binding domain"/>
    <property type="match status" value="1"/>
</dbReference>
<gene>
    <name evidence="5" type="ORF">EDC91_103175</name>
</gene>
<evidence type="ECO:0000313" key="6">
    <source>
        <dbReference type="Proteomes" id="UP000294832"/>
    </source>
</evidence>
<dbReference type="InterPro" id="IPR000835">
    <property type="entry name" value="HTH_MarR-typ"/>
</dbReference>
<dbReference type="InterPro" id="IPR039422">
    <property type="entry name" value="MarR/SlyA-like"/>
</dbReference>
<dbReference type="SUPFAM" id="SSF46785">
    <property type="entry name" value="Winged helix' DNA-binding domain"/>
    <property type="match status" value="1"/>
</dbReference>
<dbReference type="InterPro" id="IPR036388">
    <property type="entry name" value="WH-like_DNA-bd_sf"/>
</dbReference>
<evidence type="ECO:0000313" key="5">
    <source>
        <dbReference type="EMBL" id="TCN88994.1"/>
    </source>
</evidence>
<evidence type="ECO:0000256" key="2">
    <source>
        <dbReference type="ARBA" id="ARBA00023125"/>
    </source>
</evidence>
<dbReference type="InterPro" id="IPR036390">
    <property type="entry name" value="WH_DNA-bd_sf"/>
</dbReference>
<name>A0A4R2FK84_9GAMM</name>
<dbReference type="GO" id="GO:0003677">
    <property type="term" value="F:DNA binding"/>
    <property type="evidence" value="ECO:0007669"/>
    <property type="project" value="UniProtKB-KW"/>
</dbReference>
<dbReference type="Proteomes" id="UP000294832">
    <property type="component" value="Unassembled WGS sequence"/>
</dbReference>
<protein>
    <submittedName>
        <fullName evidence="5">DNA-binding MarR family transcriptional regulator</fullName>
    </submittedName>
</protein>
<keyword evidence="6" id="KW-1185">Reference proteome</keyword>
<sequence length="140" mass="15816">MNINQSLFALLESHKAALQKRFNRELPEMSLLYFRVLRQVGAGYGITPQSVAQKLHRDKAQVTRLVVEMEQQGLLQKLPHPQDRRSVLLQLTAKGASCLAQADVLQQQVVSKMTLGISTSQLQQLDEVLQQMRENLHSAD</sequence>
<reference evidence="5 6" key="1">
    <citation type="submission" date="2019-03" db="EMBL/GenBank/DDBJ databases">
        <title>Freshwater and sediment microbial communities from various areas in North America, analyzing microbe dynamics in response to fracking.</title>
        <authorList>
            <person name="Lamendella R."/>
        </authorList>
    </citation>
    <scope>NUCLEOTIDE SEQUENCE [LARGE SCALE GENOMIC DNA]</scope>
    <source>
        <strain evidence="5 6">74A</strain>
    </source>
</reference>
<dbReference type="Pfam" id="PF01047">
    <property type="entry name" value="MarR"/>
    <property type="match status" value="1"/>
</dbReference>
<dbReference type="PANTHER" id="PTHR33164:SF43">
    <property type="entry name" value="HTH-TYPE TRANSCRIPTIONAL REPRESSOR YETL"/>
    <property type="match status" value="1"/>
</dbReference>
<dbReference type="EMBL" id="SLWF01000003">
    <property type="protein sequence ID" value="TCN88994.1"/>
    <property type="molecule type" value="Genomic_DNA"/>
</dbReference>
<dbReference type="PROSITE" id="PS01117">
    <property type="entry name" value="HTH_MARR_1"/>
    <property type="match status" value="1"/>
</dbReference>
<comment type="caution">
    <text evidence="5">The sequence shown here is derived from an EMBL/GenBank/DDBJ whole genome shotgun (WGS) entry which is preliminary data.</text>
</comment>
<proteinExistence type="predicted"/>
<dbReference type="PANTHER" id="PTHR33164">
    <property type="entry name" value="TRANSCRIPTIONAL REGULATOR, MARR FAMILY"/>
    <property type="match status" value="1"/>
</dbReference>
<accession>A0A4R2FK84</accession>
<dbReference type="OrthoDB" id="6196575at2"/>
<keyword evidence="2 5" id="KW-0238">DNA-binding</keyword>
<dbReference type="RefSeq" id="WP_133037930.1">
    <property type="nucleotide sequence ID" value="NZ_BMXW01000012.1"/>
</dbReference>
<dbReference type="PRINTS" id="PR00598">
    <property type="entry name" value="HTHMARR"/>
</dbReference>
<evidence type="ECO:0000256" key="3">
    <source>
        <dbReference type="ARBA" id="ARBA00023163"/>
    </source>
</evidence>
<dbReference type="GO" id="GO:0006950">
    <property type="term" value="P:response to stress"/>
    <property type="evidence" value="ECO:0007669"/>
    <property type="project" value="TreeGrafter"/>
</dbReference>
<organism evidence="5 6">
    <name type="scientific">Shewanella fodinae</name>
    <dbReference type="NCBI Taxonomy" id="552357"/>
    <lineage>
        <taxon>Bacteria</taxon>
        <taxon>Pseudomonadati</taxon>
        <taxon>Pseudomonadota</taxon>
        <taxon>Gammaproteobacteria</taxon>
        <taxon>Alteromonadales</taxon>
        <taxon>Shewanellaceae</taxon>
        <taxon>Shewanella</taxon>
    </lineage>
</organism>
<dbReference type="PROSITE" id="PS50995">
    <property type="entry name" value="HTH_MARR_2"/>
    <property type="match status" value="1"/>
</dbReference>
<dbReference type="AlphaFoldDB" id="A0A4R2FK84"/>